<comment type="caution">
    <text evidence="2">The sequence shown here is derived from an EMBL/GenBank/DDBJ whole genome shotgun (WGS) entry which is preliminary data.</text>
</comment>
<evidence type="ECO:0000256" key="1">
    <source>
        <dbReference type="SAM" id="SignalP"/>
    </source>
</evidence>
<sequence length="325" mass="37357">MPSRIYTLLLFVLLALAACKPDPVEPPTESQIIILAEPDIDKVYQIGDTLKFEIEIKNGTIEPIYDIEVSLAGDEKFNYITGSYSDAVHNEVGTKYLYKQKASLNERDTLIRFSYIINQADAIQNAHFLLTTFHTNDYYDYVYSKDFMVHSLYAVDTFRIYNNYVGREIGPETITGYDLYHTRYLYGSCVLNDACSDEQTPYAFMVNQTSRDNPENLSFVHGWKSHSEVGGLGARYNYMKDVSDFDDSRFINRRTIYEELRYYGDPERIYQVSDVQAGDKFVIQIFPPGGAETDLERLGLLRVIDIVDDGTAANQADYIELVLYW</sequence>
<reference evidence="2" key="1">
    <citation type="submission" date="2023-06" db="EMBL/GenBank/DDBJ databases">
        <title>Cytophagales bacterium Strain LB-30, isolated from soil.</title>
        <authorList>
            <person name="Liu B."/>
        </authorList>
    </citation>
    <scope>NUCLEOTIDE SEQUENCE</scope>
    <source>
        <strain evidence="2">LB-30</strain>
    </source>
</reference>
<proteinExistence type="predicted"/>
<accession>A0ABT8F0P6</accession>
<feature type="signal peptide" evidence="1">
    <location>
        <begin position="1"/>
        <end position="17"/>
    </location>
</feature>
<name>A0ABT8F0P6_9BACT</name>
<dbReference type="RefSeq" id="WP_320002402.1">
    <property type="nucleotide sequence ID" value="NZ_JAUHJS010000001.1"/>
</dbReference>
<dbReference type="PROSITE" id="PS51257">
    <property type="entry name" value="PROKAR_LIPOPROTEIN"/>
    <property type="match status" value="1"/>
</dbReference>
<protein>
    <submittedName>
        <fullName evidence="2">Uncharacterized protein</fullName>
    </submittedName>
</protein>
<dbReference type="Proteomes" id="UP001168552">
    <property type="component" value="Unassembled WGS sequence"/>
</dbReference>
<evidence type="ECO:0000313" key="3">
    <source>
        <dbReference type="Proteomes" id="UP001168552"/>
    </source>
</evidence>
<feature type="chain" id="PRO_5047296040" evidence="1">
    <location>
        <begin position="18"/>
        <end position="325"/>
    </location>
</feature>
<keyword evidence="1" id="KW-0732">Signal</keyword>
<evidence type="ECO:0000313" key="2">
    <source>
        <dbReference type="EMBL" id="MDN4163874.1"/>
    </source>
</evidence>
<keyword evidence="3" id="KW-1185">Reference proteome</keyword>
<gene>
    <name evidence="2" type="ORF">QWY31_00095</name>
</gene>
<organism evidence="2 3">
    <name type="scientific">Shiella aurantiaca</name>
    <dbReference type="NCBI Taxonomy" id="3058365"/>
    <lineage>
        <taxon>Bacteria</taxon>
        <taxon>Pseudomonadati</taxon>
        <taxon>Bacteroidota</taxon>
        <taxon>Cytophagia</taxon>
        <taxon>Cytophagales</taxon>
        <taxon>Shiellaceae</taxon>
        <taxon>Shiella</taxon>
    </lineage>
</organism>
<dbReference type="EMBL" id="JAUHJS010000001">
    <property type="protein sequence ID" value="MDN4163874.1"/>
    <property type="molecule type" value="Genomic_DNA"/>
</dbReference>